<dbReference type="EMBL" id="JAAGRQ010000086">
    <property type="protein sequence ID" value="NDY58253.1"/>
    <property type="molecule type" value="Genomic_DNA"/>
</dbReference>
<evidence type="ECO:0000313" key="2">
    <source>
        <dbReference type="EMBL" id="NDY58253.1"/>
    </source>
</evidence>
<dbReference type="AlphaFoldDB" id="A0A7K3NR29"/>
<protein>
    <submittedName>
        <fullName evidence="2">Uncharacterized protein</fullName>
    </submittedName>
</protein>
<name>A0A7K3NR29_9BACT</name>
<keyword evidence="3" id="KW-1185">Reference proteome</keyword>
<reference evidence="2 3" key="1">
    <citation type="submission" date="2020-02" db="EMBL/GenBank/DDBJ databases">
        <title>Comparative genomics of sulfur disproportionating microorganisms.</title>
        <authorList>
            <person name="Ward L.M."/>
            <person name="Bertran E."/>
            <person name="Johnston D.T."/>
        </authorList>
    </citation>
    <scope>NUCLEOTIDE SEQUENCE [LARGE SCALE GENOMIC DNA]</scope>
    <source>
        <strain evidence="2 3">DSM 3696</strain>
    </source>
</reference>
<evidence type="ECO:0000256" key="1">
    <source>
        <dbReference type="SAM" id="MobiDB-lite"/>
    </source>
</evidence>
<dbReference type="Proteomes" id="UP000469724">
    <property type="component" value="Unassembled WGS sequence"/>
</dbReference>
<accession>A0A7K3NR29</accession>
<proteinExistence type="predicted"/>
<dbReference type="RefSeq" id="WP_163303327.1">
    <property type="nucleotide sequence ID" value="NZ_JAAGRQ010000086.1"/>
</dbReference>
<feature type="region of interest" description="Disordered" evidence="1">
    <location>
        <begin position="1"/>
        <end position="63"/>
    </location>
</feature>
<feature type="compositionally biased region" description="Basic and acidic residues" evidence="1">
    <location>
        <begin position="7"/>
        <end position="19"/>
    </location>
</feature>
<gene>
    <name evidence="2" type="ORF">G3N56_16085</name>
</gene>
<organism evidence="2 3">
    <name type="scientific">Desulfolutivibrio sulfodismutans</name>
    <dbReference type="NCBI Taxonomy" id="63561"/>
    <lineage>
        <taxon>Bacteria</taxon>
        <taxon>Pseudomonadati</taxon>
        <taxon>Thermodesulfobacteriota</taxon>
        <taxon>Desulfovibrionia</taxon>
        <taxon>Desulfovibrionales</taxon>
        <taxon>Desulfovibrionaceae</taxon>
        <taxon>Desulfolutivibrio</taxon>
    </lineage>
</organism>
<comment type="caution">
    <text evidence="2">The sequence shown here is derived from an EMBL/GenBank/DDBJ whole genome shotgun (WGS) entry which is preliminary data.</text>
</comment>
<sequence length="211" mass="22237">MTRPLRLGKDPLGRLDSPADGHLSAPGPGGSALDRILADSGNPSAAPEPQCPPQSGSAGRESDAVARTLEFLQDMIDGSETTLPCPPCITVDTESDLTDLPMRQAYLLGHALRLILEMGKDAPRSGPAATPLRIHLHSRLSGRLELSVTDGGDFFPANLSLFEGPHPDVRELADFVSRRGGSVLVTRGRATQVSVVVWGRQAATSTICAAE</sequence>
<evidence type="ECO:0000313" key="3">
    <source>
        <dbReference type="Proteomes" id="UP000469724"/>
    </source>
</evidence>